<protein>
    <submittedName>
        <fullName evidence="1">Uncharacterized protein</fullName>
    </submittedName>
</protein>
<evidence type="ECO:0000313" key="1">
    <source>
        <dbReference type="EMBL" id="KAJ4479680.1"/>
    </source>
</evidence>
<evidence type="ECO:0000313" key="2">
    <source>
        <dbReference type="Proteomes" id="UP001150238"/>
    </source>
</evidence>
<dbReference type="Proteomes" id="UP001150238">
    <property type="component" value="Unassembled WGS sequence"/>
</dbReference>
<name>A0A9W9ACK1_9AGAR</name>
<sequence length="64" mass="7064">MRMTSPLAIRYANWNEVLINVSRSSKLSFATCLKCSTATVCLTPIDGRILTSLARHPRMLALGL</sequence>
<comment type="caution">
    <text evidence="1">The sequence shown here is derived from an EMBL/GenBank/DDBJ whole genome shotgun (WGS) entry which is preliminary data.</text>
</comment>
<organism evidence="1 2">
    <name type="scientific">Lentinula lateritia</name>
    <dbReference type="NCBI Taxonomy" id="40482"/>
    <lineage>
        <taxon>Eukaryota</taxon>
        <taxon>Fungi</taxon>
        <taxon>Dikarya</taxon>
        <taxon>Basidiomycota</taxon>
        <taxon>Agaricomycotina</taxon>
        <taxon>Agaricomycetes</taxon>
        <taxon>Agaricomycetidae</taxon>
        <taxon>Agaricales</taxon>
        <taxon>Marasmiineae</taxon>
        <taxon>Omphalotaceae</taxon>
        <taxon>Lentinula</taxon>
    </lineage>
</organism>
<reference evidence="1" key="2">
    <citation type="journal article" date="2023" name="Proc. Natl. Acad. Sci. U.S.A.">
        <title>A global phylogenomic analysis of the shiitake genus Lentinula.</title>
        <authorList>
            <person name="Sierra-Patev S."/>
            <person name="Min B."/>
            <person name="Naranjo-Ortiz M."/>
            <person name="Looney B."/>
            <person name="Konkel Z."/>
            <person name="Slot J.C."/>
            <person name="Sakamoto Y."/>
            <person name="Steenwyk J.L."/>
            <person name="Rokas A."/>
            <person name="Carro J."/>
            <person name="Camarero S."/>
            <person name="Ferreira P."/>
            <person name="Molpeceres G."/>
            <person name="Ruiz-Duenas F.J."/>
            <person name="Serrano A."/>
            <person name="Henrissat B."/>
            <person name="Drula E."/>
            <person name="Hughes K.W."/>
            <person name="Mata J.L."/>
            <person name="Ishikawa N.K."/>
            <person name="Vargas-Isla R."/>
            <person name="Ushijima S."/>
            <person name="Smith C.A."/>
            <person name="Donoghue J."/>
            <person name="Ahrendt S."/>
            <person name="Andreopoulos W."/>
            <person name="He G."/>
            <person name="LaButti K."/>
            <person name="Lipzen A."/>
            <person name="Ng V."/>
            <person name="Riley R."/>
            <person name="Sandor L."/>
            <person name="Barry K."/>
            <person name="Martinez A.T."/>
            <person name="Xiao Y."/>
            <person name="Gibbons J.G."/>
            <person name="Terashima K."/>
            <person name="Grigoriev I.V."/>
            <person name="Hibbett D."/>
        </authorList>
    </citation>
    <scope>NUCLEOTIDE SEQUENCE</scope>
    <source>
        <strain evidence="1">Sp2 HRB7682 ss15</strain>
    </source>
</reference>
<proteinExistence type="predicted"/>
<gene>
    <name evidence="1" type="ORF">C8J55DRAFT_514080</name>
</gene>
<reference evidence="1" key="1">
    <citation type="submission" date="2022-08" db="EMBL/GenBank/DDBJ databases">
        <authorList>
            <consortium name="DOE Joint Genome Institute"/>
            <person name="Min B."/>
            <person name="Riley R."/>
            <person name="Sierra-Patev S."/>
            <person name="Naranjo-Ortiz M."/>
            <person name="Looney B."/>
            <person name="Konkel Z."/>
            <person name="Slot J.C."/>
            <person name="Sakamoto Y."/>
            <person name="Steenwyk J.L."/>
            <person name="Rokas A."/>
            <person name="Carro J."/>
            <person name="Camarero S."/>
            <person name="Ferreira P."/>
            <person name="Molpeceres G."/>
            <person name="Ruiz-Duenas F.J."/>
            <person name="Serrano A."/>
            <person name="Henrissat B."/>
            <person name="Drula E."/>
            <person name="Hughes K.W."/>
            <person name="Mata J.L."/>
            <person name="Ishikawa N.K."/>
            <person name="Vargas-Isla R."/>
            <person name="Ushijima S."/>
            <person name="Smith C.A."/>
            <person name="Ahrendt S."/>
            <person name="Andreopoulos W."/>
            <person name="He G."/>
            <person name="Labutti K."/>
            <person name="Lipzen A."/>
            <person name="Ng V."/>
            <person name="Sandor L."/>
            <person name="Barry K."/>
            <person name="Martinez A.T."/>
            <person name="Xiao Y."/>
            <person name="Gibbons J.G."/>
            <person name="Terashima K."/>
            <person name="Hibbett D.S."/>
            <person name="Grigoriev I.V."/>
        </authorList>
    </citation>
    <scope>NUCLEOTIDE SEQUENCE</scope>
    <source>
        <strain evidence="1">Sp2 HRB7682 ss15</strain>
    </source>
</reference>
<dbReference type="EMBL" id="JANVFS010000016">
    <property type="protein sequence ID" value="KAJ4479680.1"/>
    <property type="molecule type" value="Genomic_DNA"/>
</dbReference>
<dbReference type="AlphaFoldDB" id="A0A9W9ACK1"/>
<accession>A0A9W9ACK1</accession>